<reference evidence="1 2" key="1">
    <citation type="submission" date="2019-01" db="EMBL/GenBank/DDBJ databases">
        <title>Genomes sequencing and comparative genomics of infectious freshwater microsporidia, Cucumispora dikerogammari and Thelohania contejeani.</title>
        <authorList>
            <person name="Cormier A."/>
            <person name="Giraud I."/>
            <person name="Wattier R."/>
            <person name="Teixeira M."/>
            <person name="Grandjean F."/>
            <person name="Rigaud T."/>
            <person name="Cordaux R."/>
        </authorList>
    </citation>
    <scope>NUCLEOTIDE SEQUENCE [LARGE SCALE GENOMIC DNA]</scope>
    <source>
        <strain evidence="1">T1</strain>
        <tissue evidence="1">Spores</tissue>
    </source>
</reference>
<accession>A0ABQ7I2E0</accession>
<sequence length="247" mass="29774">MKNYYSGQIVKFNTPDGCDKVYIQINSREYIIKPDLYFIIPFCLTKNSCAINHVKSKFYSNQHLIIKYKKVVKKRLERGILQTQELEHDVIEINKEETIGMVNSKIISLIDEMEEFYDGKFVFIRIKHNKNRKIEMLNNPYDIINEKKDEMVYKIYPDLYKKELVYYFKIDGTFIQIPGNIKSNLNFKFQFFKSEKLKIENIFRENLFVKTKNEIKETNEIITILQTDECYINDYKLILPVEWKMFI</sequence>
<dbReference type="EMBL" id="SBIQ01000006">
    <property type="protein sequence ID" value="KAF7684634.1"/>
    <property type="molecule type" value="Genomic_DNA"/>
</dbReference>
<gene>
    <name evidence="1" type="ORF">TCON_0189</name>
</gene>
<name>A0ABQ7I2E0_9MICR</name>
<proteinExistence type="predicted"/>
<evidence type="ECO:0000313" key="2">
    <source>
        <dbReference type="Proteomes" id="UP001516464"/>
    </source>
</evidence>
<comment type="caution">
    <text evidence="1">The sequence shown here is derived from an EMBL/GenBank/DDBJ whole genome shotgun (WGS) entry which is preliminary data.</text>
</comment>
<organism evidence="1 2">
    <name type="scientific">Astathelohania contejeani</name>
    <dbReference type="NCBI Taxonomy" id="164912"/>
    <lineage>
        <taxon>Eukaryota</taxon>
        <taxon>Fungi</taxon>
        <taxon>Fungi incertae sedis</taxon>
        <taxon>Microsporidia</taxon>
        <taxon>Astathelohaniidae</taxon>
        <taxon>Astathelohania</taxon>
    </lineage>
</organism>
<protein>
    <submittedName>
        <fullName evidence="1">Uncharacterized protein</fullName>
    </submittedName>
</protein>
<keyword evidence="2" id="KW-1185">Reference proteome</keyword>
<dbReference type="Proteomes" id="UP001516464">
    <property type="component" value="Unassembled WGS sequence"/>
</dbReference>
<evidence type="ECO:0000313" key="1">
    <source>
        <dbReference type="EMBL" id="KAF7684634.1"/>
    </source>
</evidence>